<dbReference type="PANTHER" id="PTHR13318">
    <property type="entry name" value="PARTNER OF PAIRED, ISOFORM B-RELATED"/>
    <property type="match status" value="1"/>
</dbReference>
<name>A0A9W7ARB3_9STRA</name>
<dbReference type="InterPro" id="IPR006553">
    <property type="entry name" value="Leu-rich_rpt_Cys-con_subtyp"/>
</dbReference>
<feature type="non-terminal residue" evidence="1">
    <location>
        <position position="218"/>
    </location>
</feature>
<evidence type="ECO:0000313" key="1">
    <source>
        <dbReference type="EMBL" id="GMH74092.1"/>
    </source>
</evidence>
<dbReference type="Gene3D" id="3.80.10.10">
    <property type="entry name" value="Ribonuclease Inhibitor"/>
    <property type="match status" value="2"/>
</dbReference>
<dbReference type="GO" id="GO:0019005">
    <property type="term" value="C:SCF ubiquitin ligase complex"/>
    <property type="evidence" value="ECO:0007669"/>
    <property type="project" value="TreeGrafter"/>
</dbReference>
<feature type="non-terminal residue" evidence="1">
    <location>
        <position position="1"/>
    </location>
</feature>
<proteinExistence type="predicted"/>
<sequence>LEVLSVSGGYVLEDKAIEGILKKNPGMKSLSLNICPLMGDESAKGISGLQALQELSLENCSIGSGMLSNPALYSMNLRSVSLACTGSVDDGAIQALSESRCPLEHLNLSKTNITDVGLFTLRQFAGPTLRSLELDEVLDVTNEGMKLFFEPEGGVLQLGKYCDFSGAGNGKDGQRFTDKALEHLAKYCKSSLTNLDVSFCYKITDKGVGHLSSEAGKQ</sequence>
<keyword evidence="2" id="KW-1185">Reference proteome</keyword>
<dbReference type="PANTHER" id="PTHR13318:SF235">
    <property type="entry name" value="F-BOX DOMAIN-CONTAINING PROTEIN"/>
    <property type="match status" value="1"/>
</dbReference>
<dbReference type="InterPro" id="IPR001611">
    <property type="entry name" value="Leu-rich_rpt"/>
</dbReference>
<organism evidence="1 2">
    <name type="scientific">Triparma retinervis</name>
    <dbReference type="NCBI Taxonomy" id="2557542"/>
    <lineage>
        <taxon>Eukaryota</taxon>
        <taxon>Sar</taxon>
        <taxon>Stramenopiles</taxon>
        <taxon>Ochrophyta</taxon>
        <taxon>Bolidophyceae</taxon>
        <taxon>Parmales</taxon>
        <taxon>Triparmaceae</taxon>
        <taxon>Triparma</taxon>
    </lineage>
</organism>
<gene>
    <name evidence="1" type="ORF">TrRE_jg1380</name>
</gene>
<dbReference type="Pfam" id="PF13516">
    <property type="entry name" value="LRR_6"/>
    <property type="match status" value="2"/>
</dbReference>
<dbReference type="InterPro" id="IPR032675">
    <property type="entry name" value="LRR_dom_sf"/>
</dbReference>
<dbReference type="SUPFAM" id="SSF52047">
    <property type="entry name" value="RNI-like"/>
    <property type="match status" value="1"/>
</dbReference>
<protein>
    <submittedName>
        <fullName evidence="1">Uncharacterized protein</fullName>
    </submittedName>
</protein>
<comment type="caution">
    <text evidence="1">The sequence shown here is derived from an EMBL/GenBank/DDBJ whole genome shotgun (WGS) entry which is preliminary data.</text>
</comment>
<dbReference type="Proteomes" id="UP001165082">
    <property type="component" value="Unassembled WGS sequence"/>
</dbReference>
<dbReference type="EMBL" id="BRXZ01002973">
    <property type="protein sequence ID" value="GMH74092.1"/>
    <property type="molecule type" value="Genomic_DNA"/>
</dbReference>
<reference evidence="1" key="1">
    <citation type="submission" date="2022-07" db="EMBL/GenBank/DDBJ databases">
        <title>Genome analysis of Parmales, a sister group of diatoms, reveals the evolutionary specialization of diatoms from phago-mixotrophs to photoautotrophs.</title>
        <authorList>
            <person name="Ban H."/>
            <person name="Sato S."/>
            <person name="Yoshikawa S."/>
            <person name="Kazumasa Y."/>
            <person name="Nakamura Y."/>
            <person name="Ichinomiya M."/>
            <person name="Saitoh K."/>
            <person name="Sato N."/>
            <person name="Blanc-Mathieu R."/>
            <person name="Endo H."/>
            <person name="Kuwata A."/>
            <person name="Ogata H."/>
        </authorList>
    </citation>
    <scope>NUCLEOTIDE SEQUENCE</scope>
</reference>
<dbReference type="GO" id="GO:0031146">
    <property type="term" value="P:SCF-dependent proteasomal ubiquitin-dependent protein catabolic process"/>
    <property type="evidence" value="ECO:0007669"/>
    <property type="project" value="TreeGrafter"/>
</dbReference>
<dbReference type="SMART" id="SM00367">
    <property type="entry name" value="LRR_CC"/>
    <property type="match status" value="3"/>
</dbReference>
<dbReference type="OrthoDB" id="199654at2759"/>
<dbReference type="AlphaFoldDB" id="A0A9W7ARB3"/>
<evidence type="ECO:0000313" key="2">
    <source>
        <dbReference type="Proteomes" id="UP001165082"/>
    </source>
</evidence>
<accession>A0A9W7ARB3</accession>